<dbReference type="AlphaFoldDB" id="L0RXL2"/>
<dbReference type="Proteomes" id="UP000010466">
    <property type="component" value="Chromosome"/>
</dbReference>
<organism evidence="1 2">
    <name type="scientific">Mycoplasmopsis cynos (strain C142)</name>
    <name type="common">Mycoplasma cynos</name>
    <dbReference type="NCBI Taxonomy" id="1246955"/>
    <lineage>
        <taxon>Bacteria</taxon>
        <taxon>Bacillati</taxon>
        <taxon>Mycoplasmatota</taxon>
        <taxon>Mycoplasmoidales</taxon>
        <taxon>Metamycoplasmataceae</taxon>
        <taxon>Mycoplasmopsis</taxon>
    </lineage>
</organism>
<dbReference type="eggNOG" id="ENOG5033Z4R">
    <property type="taxonomic scope" value="Bacteria"/>
</dbReference>
<proteinExistence type="predicted"/>
<dbReference type="PATRIC" id="fig|1246955.3.peg.540"/>
<evidence type="ECO:0000313" key="2">
    <source>
        <dbReference type="Proteomes" id="UP000010466"/>
    </source>
</evidence>
<dbReference type="STRING" id="1246955.MCYN_0599"/>
<dbReference type="HOGENOM" id="CLU_056161_0_0_14"/>
<name>L0RXL2_MYCC1</name>
<protein>
    <submittedName>
        <fullName evidence="1">ICEF-IA ORF3</fullName>
    </submittedName>
</protein>
<dbReference type="OrthoDB" id="396426at2"/>
<gene>
    <name evidence="1" type="primary">MCYN0599</name>
    <name evidence="1" type="ordered locus">MCYN_0599</name>
</gene>
<dbReference type="EMBL" id="HF559394">
    <property type="protein sequence ID" value="CCP24331.1"/>
    <property type="molecule type" value="Genomic_DNA"/>
</dbReference>
<evidence type="ECO:0000313" key="1">
    <source>
        <dbReference type="EMBL" id="CCP24331.1"/>
    </source>
</evidence>
<dbReference type="KEGG" id="mcy:MCYN_0599"/>
<sequence length="436" mass="52187">MSKDKELHISFNFITPKSGFRTGLGNYRNYKDWVTSGFWVDYFTRKDKAVDMSTLDINEELNFLNKSNIDDEVVKCEVLKTYREYLKANIKNAKSGLYGFKNGVFLQNVDVEHIKKRVSKLNVPFYDMVISSNDNMLKNGMIGKESWKRLVEDCLFKWLKSSGLGFDINNLELYYAIHGNTNNPHIHISFWETKIKRNKNRKTFGIQQKIISRKYKELKLDILKKFTIDEDFIKTNELIKKIRDLKINFKKQIIQNENYKNFNEINDLEIKALKNECKINKNKWYSRLTPGSQNTILKIKNELLKNNINFKTIYEDFYSTLNEYKNLKIESKKIQDSFLRTLKKEEREFERKINNTILKEVLKFNTLNLEFKRHTFIKPKNQTKNVRPYSSNFNNLYQKDFSNFNKDIIRLKRLAYQIFEAKNIEEYEKLKGITYE</sequence>
<accession>L0RXL2</accession>
<dbReference type="RefSeq" id="WP_015287455.1">
    <property type="nucleotide sequence ID" value="NC_019949.1"/>
</dbReference>
<dbReference type="GeneID" id="74932167"/>
<reference evidence="2" key="1">
    <citation type="journal article" date="2013" name="Genome Announc.">
        <title>Complete genome sequence of Mycoplasma cynos strain C142.</title>
        <authorList>
            <person name="Walker C.A."/>
            <person name="Mannering S.A."/>
            <person name="Shields S."/>
            <person name="Blake D.P."/>
            <person name="Brownlie J."/>
        </authorList>
    </citation>
    <scope>NUCLEOTIDE SEQUENCE [LARGE SCALE GENOMIC DNA]</scope>
    <source>
        <strain evidence="2">C142</strain>
    </source>
</reference>
<keyword evidence="2" id="KW-1185">Reference proteome</keyword>